<gene>
    <name evidence="1" type="ORF">UFOVP1604_159</name>
</gene>
<evidence type="ECO:0000313" key="1">
    <source>
        <dbReference type="EMBL" id="CAB4219076.1"/>
    </source>
</evidence>
<organism evidence="1">
    <name type="scientific">uncultured Caudovirales phage</name>
    <dbReference type="NCBI Taxonomy" id="2100421"/>
    <lineage>
        <taxon>Viruses</taxon>
        <taxon>Duplodnaviria</taxon>
        <taxon>Heunggongvirae</taxon>
        <taxon>Uroviricota</taxon>
        <taxon>Caudoviricetes</taxon>
        <taxon>Peduoviridae</taxon>
        <taxon>Maltschvirus</taxon>
        <taxon>Maltschvirus maltsch</taxon>
    </lineage>
</organism>
<accession>A0A6J5SVQ1</accession>
<proteinExistence type="predicted"/>
<reference evidence="1" key="1">
    <citation type="submission" date="2020-05" db="EMBL/GenBank/DDBJ databases">
        <authorList>
            <person name="Chiriac C."/>
            <person name="Salcher M."/>
            <person name="Ghai R."/>
            <person name="Kavagutti S V."/>
        </authorList>
    </citation>
    <scope>NUCLEOTIDE SEQUENCE</scope>
</reference>
<name>A0A6J5SVQ1_9CAUD</name>
<dbReference type="EMBL" id="LR797474">
    <property type="protein sequence ID" value="CAB4219076.1"/>
    <property type="molecule type" value="Genomic_DNA"/>
</dbReference>
<protein>
    <submittedName>
        <fullName evidence="1">Uncharacterized protein</fullName>
    </submittedName>
</protein>
<sequence length="168" mass="19227">MKSLVKGFSQFINEELELSDSDRIEIDLIEELPDLFSRAARIGNEDSDDEYTHDITTTLTAIKCDTPDDIDQLRNLGLAQGAWETDPDWIEALDQTLYITDKFIDDSFHTGQVKIKIVFKDQENEYGGYSASGGGIDRTVFCGVQEFTKDRVLDKFTDLLRYTNIFEY</sequence>